<keyword evidence="2" id="KW-0732">Signal</keyword>
<evidence type="ECO:0000256" key="2">
    <source>
        <dbReference type="SAM" id="SignalP"/>
    </source>
</evidence>
<evidence type="ECO:0000313" key="4">
    <source>
        <dbReference type="Proteomes" id="UP000541610"/>
    </source>
</evidence>
<dbReference type="OrthoDB" id="10353936at2759"/>
<reference evidence="3 4" key="1">
    <citation type="submission" date="2020-04" db="EMBL/GenBank/DDBJ databases">
        <title>Perkinsus olseni comparative genomics.</title>
        <authorList>
            <person name="Bogema D.R."/>
        </authorList>
    </citation>
    <scope>NUCLEOTIDE SEQUENCE [LARGE SCALE GENOMIC DNA]</scope>
    <source>
        <strain evidence="3">00978-12</strain>
    </source>
</reference>
<dbReference type="PROSITE" id="PS51257">
    <property type="entry name" value="PROKAR_LIPOPROTEIN"/>
    <property type="match status" value="1"/>
</dbReference>
<dbReference type="AlphaFoldDB" id="A0A7J6P2A2"/>
<dbReference type="EMBL" id="JABANP010000103">
    <property type="protein sequence ID" value="KAF4690259.1"/>
    <property type="molecule type" value="Genomic_DNA"/>
</dbReference>
<organism evidence="3 4">
    <name type="scientific">Perkinsus olseni</name>
    <name type="common">Perkinsus atlanticus</name>
    <dbReference type="NCBI Taxonomy" id="32597"/>
    <lineage>
        <taxon>Eukaryota</taxon>
        <taxon>Sar</taxon>
        <taxon>Alveolata</taxon>
        <taxon>Perkinsozoa</taxon>
        <taxon>Perkinsea</taxon>
        <taxon>Perkinsida</taxon>
        <taxon>Perkinsidae</taxon>
        <taxon>Perkinsus</taxon>
    </lineage>
</organism>
<gene>
    <name evidence="3" type="ORF">FOZ60_000416</name>
</gene>
<feature type="compositionally biased region" description="Polar residues" evidence="1">
    <location>
        <begin position="420"/>
        <end position="434"/>
    </location>
</feature>
<name>A0A7J6P2A2_PEROL</name>
<evidence type="ECO:0000256" key="1">
    <source>
        <dbReference type="SAM" id="MobiDB-lite"/>
    </source>
</evidence>
<accession>A0A7J6P2A2</accession>
<evidence type="ECO:0000313" key="3">
    <source>
        <dbReference type="EMBL" id="KAF4690259.1"/>
    </source>
</evidence>
<protein>
    <submittedName>
        <fullName evidence="3">Uncharacterized protein</fullName>
    </submittedName>
</protein>
<feature type="region of interest" description="Disordered" evidence="1">
    <location>
        <begin position="418"/>
        <end position="465"/>
    </location>
</feature>
<feature type="chain" id="PRO_5029645211" evidence="2">
    <location>
        <begin position="25"/>
        <end position="465"/>
    </location>
</feature>
<feature type="signal peptide" evidence="2">
    <location>
        <begin position="1"/>
        <end position="24"/>
    </location>
</feature>
<sequence length="465" mass="51066">MIPTARLHHSALLSLQLLVLWVQACRPVIEAGHYEGRVNSIGTLHKISMDVSLEGLDGTTPHSTMTLSGVQSDQHLKVTHIGELIWEELRNLWAHQADLGARDARTVDQCYYPRRVSETDKQKLWNSYKSFSIPIRAEAKAPSWNNVIRLCSVSGSWYLFLGRRSSRKKGSYILMYPVLMQRANAQRPRRQPSWVGKAPGNLPQVMASEMILVTPIAAVDRLDVAPTGEKNFPFSGVEPESEASSPTPLVRAPLPAGSLLNYKEAGSLHTVCLTLGAEDSSGHLLGTLTMFSTASEASNESSRYFRFQSATEGTPAANVLALPEMRLVMGGCDGCYIFTNPDSERQDNLHASLKAAGRAFGINNLTLNSIALRKTDNERDNNLSLELRLGTETTNGDQPDLTVQLRYVHPPISIAGNVIEPQSRSTRAPQSSGSGEEVDRGRKRLRSTSGPGEWSIKTTRVLKSP</sequence>
<dbReference type="Proteomes" id="UP000541610">
    <property type="component" value="Unassembled WGS sequence"/>
</dbReference>
<comment type="caution">
    <text evidence="3">The sequence shown here is derived from an EMBL/GenBank/DDBJ whole genome shotgun (WGS) entry which is preliminary data.</text>
</comment>
<proteinExistence type="predicted"/>